<dbReference type="Pfam" id="PF07369">
    <property type="entry name" value="DUF1488"/>
    <property type="match status" value="1"/>
</dbReference>
<dbReference type="RefSeq" id="WP_344959405.1">
    <property type="nucleotide sequence ID" value="NZ_BAABCX010000005.1"/>
</dbReference>
<reference evidence="2" key="1">
    <citation type="journal article" date="2019" name="Int. J. Syst. Evol. Microbiol.">
        <title>The Global Catalogue of Microorganisms (GCM) 10K type strain sequencing project: providing services to taxonomists for standard genome sequencing and annotation.</title>
        <authorList>
            <consortium name="The Broad Institute Genomics Platform"/>
            <consortium name="The Broad Institute Genome Sequencing Center for Infectious Disease"/>
            <person name="Wu L."/>
            <person name="Ma J."/>
        </authorList>
    </citation>
    <scope>NUCLEOTIDE SEQUENCE [LARGE SCALE GENOMIC DNA]</scope>
    <source>
        <strain evidence="2">JCM 17110</strain>
    </source>
</reference>
<dbReference type="InterPro" id="IPR009962">
    <property type="entry name" value="DUF1488"/>
</dbReference>
<dbReference type="Gene3D" id="3.30.160.140">
    <property type="entry name" value="Shew3726-like"/>
    <property type="match status" value="1"/>
</dbReference>
<protein>
    <submittedName>
        <fullName evidence="1">DUF1488 domain-containing protein</fullName>
    </submittedName>
</protein>
<accession>A0ABP6WCP8</accession>
<dbReference type="EMBL" id="BAABCX010000005">
    <property type="protein sequence ID" value="GAA3547443.1"/>
    <property type="molecule type" value="Genomic_DNA"/>
</dbReference>
<name>A0ABP6WCP8_9GAMM</name>
<evidence type="ECO:0000313" key="2">
    <source>
        <dbReference type="Proteomes" id="UP001500795"/>
    </source>
</evidence>
<organism evidence="1 2">
    <name type="scientific">Zobellella aerophila</name>
    <dbReference type="NCBI Taxonomy" id="870480"/>
    <lineage>
        <taxon>Bacteria</taxon>
        <taxon>Pseudomonadati</taxon>
        <taxon>Pseudomonadota</taxon>
        <taxon>Gammaproteobacteria</taxon>
        <taxon>Aeromonadales</taxon>
        <taxon>Aeromonadaceae</taxon>
        <taxon>Zobellella</taxon>
    </lineage>
</organism>
<dbReference type="Proteomes" id="UP001500795">
    <property type="component" value="Unassembled WGS sequence"/>
</dbReference>
<dbReference type="SUPFAM" id="SSF160272">
    <property type="entry name" value="Shew3726-like"/>
    <property type="match status" value="1"/>
</dbReference>
<sequence>MNQDIVIVDDQCWQAAEQRITFTAHWQGRLVSCYVSKHRLEHMTGLPLNDEAGILLAFESVRFDIEELVALKIEEEEFAPDGGVYL</sequence>
<gene>
    <name evidence="1" type="ORF">GCM10022394_29360</name>
</gene>
<keyword evidence="2" id="KW-1185">Reference proteome</keyword>
<dbReference type="InterPro" id="IPR036692">
    <property type="entry name" value="Shew3726-like_sf"/>
</dbReference>
<comment type="caution">
    <text evidence="1">The sequence shown here is derived from an EMBL/GenBank/DDBJ whole genome shotgun (WGS) entry which is preliminary data.</text>
</comment>
<proteinExistence type="predicted"/>
<evidence type="ECO:0000313" key="1">
    <source>
        <dbReference type="EMBL" id="GAA3547443.1"/>
    </source>
</evidence>